<sequence length="363" mass="40986">MIEDNLAGGALAGDSRTSRLISDSLGHLPGVQGEAEYRQQIREACENCLTETDLALPEKHRGKVRDRYRAGESLLLVSTDRQSAFDRLLASVPFKGQVLNQTSAWWFDETRDILPNHLEGVPHPNVSVVRHCTPFPIEFVVRGYITGSTETSLWTRYQAGERRYCGIDFPDGLEKHQELPRPVVTPTTKEAKDRPIAPEEIIAEGWMTRRDWERCRDHALDLFTFGQKKASENGLILVDTKYEMGFDNQGTLRLIDEIHTPDSSRYWIGGTYHERRAAGVSPDHIDKEFLRAWFVAHCDPYRDAILPEAPPELVEELAYRYILLYEAITGRPFLFPPRAKGGRSLAEELRAAGVSLPGDQGTG</sequence>
<dbReference type="GO" id="GO:0006189">
    <property type="term" value="P:'de novo' IMP biosynthetic process"/>
    <property type="evidence" value="ECO:0007669"/>
    <property type="project" value="UniProtKB-UniRule"/>
</dbReference>
<dbReference type="Pfam" id="PF01259">
    <property type="entry name" value="SAICAR_synt"/>
    <property type="match status" value="1"/>
</dbReference>
<evidence type="ECO:0000313" key="11">
    <source>
        <dbReference type="Proteomes" id="UP000186400"/>
    </source>
</evidence>
<dbReference type="Gene3D" id="3.30.470.20">
    <property type="entry name" value="ATP-grasp fold, B domain"/>
    <property type="match status" value="1"/>
</dbReference>
<comment type="catalytic activity">
    <reaction evidence="7 8">
        <text>5-amino-1-(5-phospho-D-ribosyl)imidazole-4-carboxylate + L-aspartate + ATP = (2S)-2-[5-amino-1-(5-phospho-beta-D-ribosyl)imidazole-4-carboxamido]succinate + ADP + phosphate + 2 H(+)</text>
        <dbReference type="Rhea" id="RHEA:22628"/>
        <dbReference type="ChEBI" id="CHEBI:15378"/>
        <dbReference type="ChEBI" id="CHEBI:29991"/>
        <dbReference type="ChEBI" id="CHEBI:30616"/>
        <dbReference type="ChEBI" id="CHEBI:43474"/>
        <dbReference type="ChEBI" id="CHEBI:58443"/>
        <dbReference type="ChEBI" id="CHEBI:77657"/>
        <dbReference type="ChEBI" id="CHEBI:456216"/>
        <dbReference type="EC" id="6.3.2.6"/>
    </reaction>
</comment>
<dbReference type="OrthoDB" id="9801549at2"/>
<dbReference type="Gene3D" id="3.30.200.20">
    <property type="entry name" value="Phosphorylase Kinase, domain 1"/>
    <property type="match status" value="1"/>
</dbReference>
<dbReference type="EC" id="6.3.2.6" evidence="8"/>
<dbReference type="FunFam" id="3.30.200.20:FF:000199">
    <property type="entry name" value="Phosphoribosylaminoimidazole-succinocarboxamide synthase"/>
    <property type="match status" value="1"/>
</dbReference>
<dbReference type="HAMAP" id="MF_00137">
    <property type="entry name" value="SAICAR_synth"/>
    <property type="match status" value="1"/>
</dbReference>
<dbReference type="RefSeq" id="WP_083943954.1">
    <property type="nucleotide sequence ID" value="NZ_FTMS01000014.1"/>
</dbReference>
<keyword evidence="5 8" id="KW-0658">Purine biosynthesis</keyword>
<dbReference type="GO" id="GO:0004639">
    <property type="term" value="F:phosphoribosylaminoimidazolesuccinocarboxamide synthase activity"/>
    <property type="evidence" value="ECO:0007669"/>
    <property type="project" value="UniProtKB-UniRule"/>
</dbReference>
<proteinExistence type="inferred from homology"/>
<feature type="domain" description="SAICAR synthetase/ADE2 N-terminal" evidence="9">
    <location>
        <begin position="60"/>
        <end position="303"/>
    </location>
</feature>
<dbReference type="Proteomes" id="UP000186400">
    <property type="component" value="Unassembled WGS sequence"/>
</dbReference>
<evidence type="ECO:0000256" key="6">
    <source>
        <dbReference type="ARBA" id="ARBA00022840"/>
    </source>
</evidence>
<dbReference type="InterPro" id="IPR018236">
    <property type="entry name" value="SAICAR_synthetase_CS"/>
</dbReference>
<dbReference type="GO" id="GO:0005524">
    <property type="term" value="F:ATP binding"/>
    <property type="evidence" value="ECO:0007669"/>
    <property type="project" value="UniProtKB-KW"/>
</dbReference>
<gene>
    <name evidence="8" type="primary">purC</name>
    <name evidence="10" type="ORF">SAMN05920897_11465</name>
</gene>
<name>A0A1N6VCW2_9SPIO</name>
<keyword evidence="3 8" id="KW-0436">Ligase</keyword>
<organism evidence="10 11">
    <name type="scientific">Alkalispirochaeta americana</name>
    <dbReference type="NCBI Taxonomy" id="159291"/>
    <lineage>
        <taxon>Bacteria</taxon>
        <taxon>Pseudomonadati</taxon>
        <taxon>Spirochaetota</taxon>
        <taxon>Spirochaetia</taxon>
        <taxon>Spirochaetales</taxon>
        <taxon>Spirochaetaceae</taxon>
        <taxon>Alkalispirochaeta</taxon>
    </lineage>
</organism>
<dbReference type="InterPro" id="IPR028923">
    <property type="entry name" value="SAICAR_synt/ADE2_N"/>
</dbReference>
<keyword evidence="11" id="KW-1185">Reference proteome</keyword>
<accession>A0A1N6VCW2</accession>
<evidence type="ECO:0000256" key="1">
    <source>
        <dbReference type="ARBA" id="ARBA00004672"/>
    </source>
</evidence>
<dbReference type="PANTHER" id="PTHR43700:SF1">
    <property type="entry name" value="PHOSPHORIBOSYLAMINOIMIDAZOLE-SUCCINOCARBOXAMIDE SYNTHASE"/>
    <property type="match status" value="1"/>
</dbReference>
<evidence type="ECO:0000256" key="4">
    <source>
        <dbReference type="ARBA" id="ARBA00022741"/>
    </source>
</evidence>
<dbReference type="PROSITE" id="PS01057">
    <property type="entry name" value="SAICAR_SYNTHETASE_1"/>
    <property type="match status" value="1"/>
</dbReference>
<dbReference type="STRING" id="159291.SAMN05920897_11465"/>
<evidence type="ECO:0000256" key="7">
    <source>
        <dbReference type="ARBA" id="ARBA00048475"/>
    </source>
</evidence>
<dbReference type="EMBL" id="FTMS01000014">
    <property type="protein sequence ID" value="SIQ75598.1"/>
    <property type="molecule type" value="Genomic_DNA"/>
</dbReference>
<evidence type="ECO:0000259" key="9">
    <source>
        <dbReference type="Pfam" id="PF01259"/>
    </source>
</evidence>
<dbReference type="GO" id="GO:0005737">
    <property type="term" value="C:cytoplasm"/>
    <property type="evidence" value="ECO:0007669"/>
    <property type="project" value="TreeGrafter"/>
</dbReference>
<dbReference type="CDD" id="cd01414">
    <property type="entry name" value="SAICAR_synt_Sc"/>
    <property type="match status" value="1"/>
</dbReference>
<dbReference type="NCBIfam" id="NF009251">
    <property type="entry name" value="PRK12607.1"/>
    <property type="match status" value="1"/>
</dbReference>
<reference evidence="10 11" key="1">
    <citation type="submission" date="2017-01" db="EMBL/GenBank/DDBJ databases">
        <authorList>
            <person name="Mah S.A."/>
            <person name="Swanson W.J."/>
            <person name="Moy G.W."/>
            <person name="Vacquier V.D."/>
        </authorList>
    </citation>
    <scope>NUCLEOTIDE SEQUENCE [LARGE SCALE GENOMIC DNA]</scope>
    <source>
        <strain evidence="10 11">ASpG1</strain>
    </source>
</reference>
<evidence type="ECO:0000256" key="3">
    <source>
        <dbReference type="ARBA" id="ARBA00022598"/>
    </source>
</evidence>
<keyword evidence="4 8" id="KW-0547">Nucleotide-binding</keyword>
<evidence type="ECO:0000256" key="2">
    <source>
        <dbReference type="ARBA" id="ARBA00010190"/>
    </source>
</evidence>
<evidence type="ECO:0000256" key="5">
    <source>
        <dbReference type="ARBA" id="ARBA00022755"/>
    </source>
</evidence>
<dbReference type="SUPFAM" id="SSF56104">
    <property type="entry name" value="SAICAR synthase-like"/>
    <property type="match status" value="1"/>
</dbReference>
<dbReference type="PANTHER" id="PTHR43700">
    <property type="entry name" value="PHOSPHORIBOSYLAMINOIMIDAZOLE-SUCCINOCARBOXAMIDE SYNTHASE"/>
    <property type="match status" value="1"/>
</dbReference>
<dbReference type="AlphaFoldDB" id="A0A1N6VCW2"/>
<evidence type="ECO:0000313" key="10">
    <source>
        <dbReference type="EMBL" id="SIQ75598.1"/>
    </source>
</evidence>
<comment type="pathway">
    <text evidence="1 8">Purine metabolism; IMP biosynthesis via de novo pathway; 5-amino-1-(5-phospho-D-ribosyl)imidazole-4-carboxamide from 5-amino-1-(5-phospho-D-ribosyl)imidazole-4-carboxylate: step 1/2.</text>
</comment>
<protein>
    <recommendedName>
        <fullName evidence="8">Phosphoribosylaminoimidazole-succinocarboxamide synthase</fullName>
        <ecNumber evidence="8">6.3.2.6</ecNumber>
    </recommendedName>
    <alternativeName>
        <fullName evidence="8">SAICAR synthetase</fullName>
    </alternativeName>
</protein>
<keyword evidence="6 8" id="KW-0067">ATP-binding</keyword>
<evidence type="ECO:0000256" key="8">
    <source>
        <dbReference type="HAMAP-Rule" id="MF_00137"/>
    </source>
</evidence>
<dbReference type="UniPathway" id="UPA00074">
    <property type="reaction ID" value="UER00131"/>
</dbReference>
<comment type="similarity">
    <text evidence="2 8">Belongs to the SAICAR synthetase family.</text>
</comment>